<accession>A0A195FP73</accession>
<dbReference type="Gene3D" id="3.30.160.60">
    <property type="entry name" value="Classic Zinc Finger"/>
    <property type="match status" value="7"/>
</dbReference>
<dbReference type="InterPro" id="IPR050589">
    <property type="entry name" value="Ikaros_C2H2-ZF"/>
</dbReference>
<keyword evidence="6" id="KW-0238">DNA-binding</keyword>
<dbReference type="STRING" id="34720.A0A195FP73"/>
<evidence type="ECO:0000256" key="6">
    <source>
        <dbReference type="ARBA" id="ARBA00023125"/>
    </source>
</evidence>
<name>A0A195FP73_9HYME</name>
<evidence type="ECO:0000256" key="5">
    <source>
        <dbReference type="ARBA" id="ARBA00022833"/>
    </source>
</evidence>
<feature type="domain" description="C2H2-type" evidence="9">
    <location>
        <begin position="328"/>
        <end position="355"/>
    </location>
</feature>
<evidence type="ECO:0000313" key="11">
    <source>
        <dbReference type="Proteomes" id="UP000078541"/>
    </source>
</evidence>
<dbReference type="PROSITE" id="PS00028">
    <property type="entry name" value="ZINC_FINGER_C2H2_1"/>
    <property type="match status" value="12"/>
</dbReference>
<protein>
    <recommendedName>
        <fullName evidence="9">C2H2-type domain-containing protein</fullName>
    </recommendedName>
</protein>
<evidence type="ECO:0000256" key="3">
    <source>
        <dbReference type="ARBA" id="ARBA00022737"/>
    </source>
</evidence>
<dbReference type="AlphaFoldDB" id="A0A195FP73"/>
<feature type="domain" description="C2H2-type" evidence="9">
    <location>
        <begin position="215"/>
        <end position="242"/>
    </location>
</feature>
<dbReference type="EMBL" id="KQ981382">
    <property type="protein sequence ID" value="KYN42253.1"/>
    <property type="molecule type" value="Genomic_DNA"/>
</dbReference>
<dbReference type="SUPFAM" id="SSF57667">
    <property type="entry name" value="beta-beta-alpha zinc fingers"/>
    <property type="match status" value="6"/>
</dbReference>
<dbReference type="FunFam" id="3.30.160.60:FF:000100">
    <property type="entry name" value="Zinc finger 45-like"/>
    <property type="match status" value="1"/>
</dbReference>
<comment type="subcellular location">
    <subcellularLocation>
        <location evidence="1">Nucleus</location>
    </subcellularLocation>
</comment>
<evidence type="ECO:0000256" key="7">
    <source>
        <dbReference type="ARBA" id="ARBA00023242"/>
    </source>
</evidence>
<dbReference type="GO" id="GO:0000978">
    <property type="term" value="F:RNA polymerase II cis-regulatory region sequence-specific DNA binding"/>
    <property type="evidence" value="ECO:0007669"/>
    <property type="project" value="TreeGrafter"/>
</dbReference>
<dbReference type="Proteomes" id="UP000078541">
    <property type="component" value="Unassembled WGS sequence"/>
</dbReference>
<evidence type="ECO:0000256" key="2">
    <source>
        <dbReference type="ARBA" id="ARBA00022723"/>
    </source>
</evidence>
<feature type="domain" description="C2H2-type" evidence="9">
    <location>
        <begin position="428"/>
        <end position="456"/>
    </location>
</feature>
<evidence type="ECO:0000256" key="4">
    <source>
        <dbReference type="ARBA" id="ARBA00022771"/>
    </source>
</evidence>
<feature type="domain" description="C2H2-type" evidence="9">
    <location>
        <begin position="353"/>
        <end position="376"/>
    </location>
</feature>
<feature type="domain" description="C2H2-type" evidence="9">
    <location>
        <begin position="272"/>
        <end position="299"/>
    </location>
</feature>
<organism evidence="10 11">
    <name type="scientific">Trachymyrmex septentrionalis</name>
    <dbReference type="NCBI Taxonomy" id="34720"/>
    <lineage>
        <taxon>Eukaryota</taxon>
        <taxon>Metazoa</taxon>
        <taxon>Ecdysozoa</taxon>
        <taxon>Arthropoda</taxon>
        <taxon>Hexapoda</taxon>
        <taxon>Insecta</taxon>
        <taxon>Pterygota</taxon>
        <taxon>Neoptera</taxon>
        <taxon>Endopterygota</taxon>
        <taxon>Hymenoptera</taxon>
        <taxon>Apocrita</taxon>
        <taxon>Aculeata</taxon>
        <taxon>Formicoidea</taxon>
        <taxon>Formicidae</taxon>
        <taxon>Myrmicinae</taxon>
        <taxon>Trachymyrmex</taxon>
    </lineage>
</organism>
<reference evidence="10 11" key="1">
    <citation type="submission" date="2016-03" db="EMBL/GenBank/DDBJ databases">
        <title>Trachymyrmex septentrionalis WGS genome.</title>
        <authorList>
            <person name="Nygaard S."/>
            <person name="Hu H."/>
            <person name="Boomsma J."/>
            <person name="Zhang G."/>
        </authorList>
    </citation>
    <scope>NUCLEOTIDE SEQUENCE [LARGE SCALE GENOMIC DNA]</scope>
    <source>
        <strain evidence="10">Tsep2-gDNA-1</strain>
        <tissue evidence="10">Whole body</tissue>
    </source>
</reference>
<feature type="domain" description="C2H2-type" evidence="9">
    <location>
        <begin position="544"/>
        <end position="567"/>
    </location>
</feature>
<evidence type="ECO:0000313" key="10">
    <source>
        <dbReference type="EMBL" id="KYN42253.1"/>
    </source>
</evidence>
<keyword evidence="7" id="KW-0539">Nucleus</keyword>
<keyword evidence="5" id="KW-0862">Zinc</keyword>
<evidence type="ECO:0000256" key="8">
    <source>
        <dbReference type="PROSITE-ProRule" id="PRU00042"/>
    </source>
</evidence>
<keyword evidence="2" id="KW-0479">Metal-binding</keyword>
<keyword evidence="4 8" id="KW-0863">Zinc-finger</keyword>
<dbReference type="OrthoDB" id="3565419at2759"/>
<evidence type="ECO:0000259" key="9">
    <source>
        <dbReference type="PROSITE" id="PS50157"/>
    </source>
</evidence>
<feature type="domain" description="C2H2-type" evidence="9">
    <location>
        <begin position="487"/>
        <end position="515"/>
    </location>
</feature>
<dbReference type="InterPro" id="IPR013087">
    <property type="entry name" value="Znf_C2H2_type"/>
</dbReference>
<feature type="domain" description="C2H2-type" evidence="9">
    <location>
        <begin position="516"/>
        <end position="543"/>
    </location>
</feature>
<proteinExistence type="predicted"/>
<dbReference type="Pfam" id="PF00096">
    <property type="entry name" value="zf-C2H2"/>
    <property type="match status" value="3"/>
</dbReference>
<dbReference type="PROSITE" id="PS50157">
    <property type="entry name" value="ZINC_FINGER_C2H2_2"/>
    <property type="match status" value="10"/>
</dbReference>
<keyword evidence="11" id="KW-1185">Reference proteome</keyword>
<dbReference type="InterPro" id="IPR036236">
    <property type="entry name" value="Znf_C2H2_sf"/>
</dbReference>
<dbReference type="PANTHER" id="PTHR24404:SF114">
    <property type="entry name" value="KLUMPFUSS, ISOFORM B-RELATED"/>
    <property type="match status" value="1"/>
</dbReference>
<dbReference type="GO" id="GO:0005634">
    <property type="term" value="C:nucleus"/>
    <property type="evidence" value="ECO:0007669"/>
    <property type="project" value="UniProtKB-SubCell"/>
</dbReference>
<dbReference type="GO" id="GO:0003700">
    <property type="term" value="F:DNA-binding transcription factor activity"/>
    <property type="evidence" value="ECO:0007669"/>
    <property type="project" value="TreeGrafter"/>
</dbReference>
<dbReference type="GO" id="GO:0008270">
    <property type="term" value="F:zinc ion binding"/>
    <property type="evidence" value="ECO:0007669"/>
    <property type="project" value="UniProtKB-KW"/>
</dbReference>
<dbReference type="GO" id="GO:0006357">
    <property type="term" value="P:regulation of transcription by RNA polymerase II"/>
    <property type="evidence" value="ECO:0007669"/>
    <property type="project" value="TreeGrafter"/>
</dbReference>
<dbReference type="KEGG" id="tsep:108746016"/>
<dbReference type="PANTHER" id="PTHR24404">
    <property type="entry name" value="ZINC FINGER PROTEIN"/>
    <property type="match status" value="1"/>
</dbReference>
<feature type="domain" description="C2H2-type" evidence="9">
    <location>
        <begin position="390"/>
        <end position="419"/>
    </location>
</feature>
<dbReference type="SMART" id="SM00355">
    <property type="entry name" value="ZnF_C2H2"/>
    <property type="match status" value="11"/>
</dbReference>
<feature type="domain" description="C2H2-type" evidence="9">
    <location>
        <begin position="457"/>
        <end position="486"/>
    </location>
</feature>
<dbReference type="Pfam" id="PF12874">
    <property type="entry name" value="zf-met"/>
    <property type="match status" value="1"/>
</dbReference>
<keyword evidence="3" id="KW-0677">Repeat</keyword>
<evidence type="ECO:0000256" key="1">
    <source>
        <dbReference type="ARBA" id="ARBA00004123"/>
    </source>
</evidence>
<gene>
    <name evidence="10" type="ORF">ALC56_03391</name>
</gene>
<sequence>MMTLRLFDEDYSTLDAIPNVCMENSEMESYDYLRECISNLENKNSEVGLAANSTGVTDISLQGDGLDDVNLNSIDFNFMKIESLFLQNTLDSTNCIKNEEEKTKQGSSIDVDISHSIQHFNTMSLNFSNFSNNKDSDNITTVHNNDSYTFDKDQCLESKNIENYNCSVKLYTENIDTNSNVAKDVSNINQSIISELKREIKVNNLELSDGDEQFQKCEQCLMTFRYKRHLDRHLEGHQKNNCPHCNEKFARRKHLDVHLFRAHGERVVRHPHLCDVCPKSFPKRALLNRHRAKHIYQNGKVCSDCGDMINIDTDEKEHKENHCKKRQFKCQQCSQIFSIKQTYISHIQNHDNYKCPHCDITFASKKKVHEHFKAVHIPKLSEEESANGPYFCADCRHSFVKKDDYFRHLESALHLNKVNKDIPVRAIFSCTICSKKLITQRALDQHVRRIHKGAKRFVCNIYGCTFQCARRTDLDRHKHLHVEERNIVCEHCGKTFTSVSILKDHVLYIHSKERQFICEECGKAFKRNSLLKRHKLSHEQHRPFACMQCNTAFKRSHHLTRHMETCHRITLEKKKKVVKLMKTKDGHLVPVPDKLNRSETDKVKVGKGCESIAKNKEKDCSVINVKKEAANANSQLEIQPLLNPEENSECRNLSLEPTNLSIVESIPQVFSLVDVNTGQVLTVEITNNSELLPTNELVNQLGSNCNEILNLPDYPDTEFQSSLLNIDQMCYDNTNYSEISLENIEGSFPLVSNNNKMEMIESYLTHEFPAFLNI</sequence>